<dbReference type="Pfam" id="PF00534">
    <property type="entry name" value="Glycos_transf_1"/>
    <property type="match status" value="1"/>
</dbReference>
<proteinExistence type="predicted"/>
<dbReference type="EMBL" id="PFEQ01000014">
    <property type="protein sequence ID" value="PJE73887.1"/>
    <property type="molecule type" value="Genomic_DNA"/>
</dbReference>
<sequence length="414" mass="46492">MRAREIALTNYGLLSVYSCGSKNTNNIMPNILRAYTNKISNKLYGVVHMPAVGSQKGIVLLSYITSPFTQTPHETHTDPHASYWECSEIVRLLTKRGYAVDIIDWKNDTFVPKKKYSMCIDTQKNLGRLAPLLPPLCKKVMHVVSSYADFQNQAETKRLEQLKTRRGITLQAHRTESETKNPKFADYIEGFGNKTIHATYARFNKNIFPIHESVSKTFDYPVEKDFSKAKRTFLWFGGGGAVHKGLDLALEAFATTPNLHLHIVGPVSAEKDFTSAYEKELSLPNINLHSRPKIDTNGNMTIDGKPFSEIADICGAIVYMSCSEGTSGAVVQAMHAGLYPIITPETGIDEQAPATVIPEPTVEKIRDAVIKFSTLPNEVIKEMTYSSWKFARSFYSKEEFSRTYSEFLDTILHI</sequence>
<dbReference type="InterPro" id="IPR001296">
    <property type="entry name" value="Glyco_trans_1"/>
</dbReference>
<protein>
    <submittedName>
        <fullName evidence="2">Glycosyl transferase family 1</fullName>
    </submittedName>
</protein>
<dbReference type="PROSITE" id="PS51257">
    <property type="entry name" value="PROKAR_LIPOPROTEIN"/>
    <property type="match status" value="1"/>
</dbReference>
<dbReference type="AlphaFoldDB" id="A0A2M8LB71"/>
<dbReference type="GO" id="GO:0016757">
    <property type="term" value="F:glycosyltransferase activity"/>
    <property type="evidence" value="ECO:0007669"/>
    <property type="project" value="InterPro"/>
</dbReference>
<dbReference type="Proteomes" id="UP000228700">
    <property type="component" value="Unassembled WGS sequence"/>
</dbReference>
<evidence type="ECO:0000259" key="1">
    <source>
        <dbReference type="Pfam" id="PF00534"/>
    </source>
</evidence>
<dbReference type="Gene3D" id="3.40.50.2000">
    <property type="entry name" value="Glycogen Phosphorylase B"/>
    <property type="match status" value="1"/>
</dbReference>
<name>A0A2M8LB71_9BACT</name>
<accession>A0A2M8LB71</accession>
<keyword evidence="2" id="KW-0808">Transferase</keyword>
<comment type="caution">
    <text evidence="2">The sequence shown here is derived from an EMBL/GenBank/DDBJ whole genome shotgun (WGS) entry which is preliminary data.</text>
</comment>
<dbReference type="SUPFAM" id="SSF53756">
    <property type="entry name" value="UDP-Glycosyltransferase/glycogen phosphorylase"/>
    <property type="match status" value="1"/>
</dbReference>
<reference evidence="3" key="1">
    <citation type="submission" date="2017-09" db="EMBL/GenBank/DDBJ databases">
        <title>Depth-based differentiation of microbial function through sediment-hosted aquifers and enrichment of novel symbionts in the deep terrestrial subsurface.</title>
        <authorList>
            <person name="Probst A.J."/>
            <person name="Ladd B."/>
            <person name="Jarett J.K."/>
            <person name="Geller-Mcgrath D.E."/>
            <person name="Sieber C.M.K."/>
            <person name="Emerson J.B."/>
            <person name="Anantharaman K."/>
            <person name="Thomas B.C."/>
            <person name="Malmstrom R."/>
            <person name="Stieglmeier M."/>
            <person name="Klingl A."/>
            <person name="Woyke T."/>
            <person name="Ryan C.M."/>
            <person name="Banfield J.F."/>
        </authorList>
    </citation>
    <scope>NUCLEOTIDE SEQUENCE [LARGE SCALE GENOMIC DNA]</scope>
</reference>
<gene>
    <name evidence="2" type="ORF">COV01_03535</name>
</gene>
<evidence type="ECO:0000313" key="3">
    <source>
        <dbReference type="Proteomes" id="UP000228700"/>
    </source>
</evidence>
<organism evidence="2 3">
    <name type="scientific">Candidatus Taylorbacteria bacterium CG10_big_fil_rev_8_21_14_0_10_41_48</name>
    <dbReference type="NCBI Taxonomy" id="1975024"/>
    <lineage>
        <taxon>Bacteria</taxon>
        <taxon>Candidatus Tayloriibacteriota</taxon>
    </lineage>
</organism>
<feature type="domain" description="Glycosyl transferase family 1" evidence="1">
    <location>
        <begin position="232"/>
        <end position="376"/>
    </location>
</feature>
<evidence type="ECO:0000313" key="2">
    <source>
        <dbReference type="EMBL" id="PJE73887.1"/>
    </source>
</evidence>